<dbReference type="EMBL" id="JACIDU010000007">
    <property type="protein sequence ID" value="MBB4103425.1"/>
    <property type="molecule type" value="Genomic_DNA"/>
</dbReference>
<sequence>MTSTDHAIENALAEVAKVRAARERQMAQRAEMQRRAEAITSRPPVYILKKYGGQQLALNLAGSPWDKPQ</sequence>
<gene>
    <name evidence="2" type="ORF">GGQ66_001983</name>
</gene>
<proteinExistence type="predicted"/>
<comment type="caution">
    <text evidence="2">The sequence shown here is derived from an EMBL/GenBank/DDBJ whole genome shotgun (WGS) entry which is preliminary data.</text>
</comment>
<protein>
    <submittedName>
        <fullName evidence="2">Uncharacterized protein</fullName>
    </submittedName>
</protein>
<keyword evidence="3" id="KW-1185">Reference proteome</keyword>
<dbReference type="Proteomes" id="UP000584824">
    <property type="component" value="Unassembled WGS sequence"/>
</dbReference>
<name>A0A7W6K1E4_9HYPH</name>
<reference evidence="2 3" key="1">
    <citation type="submission" date="2020-08" db="EMBL/GenBank/DDBJ databases">
        <title>Genomic Encyclopedia of Type Strains, Phase IV (KMG-IV): sequencing the most valuable type-strain genomes for metagenomic binning, comparative biology and taxonomic classification.</title>
        <authorList>
            <person name="Goeker M."/>
        </authorList>
    </citation>
    <scope>NUCLEOTIDE SEQUENCE [LARGE SCALE GENOMIC DNA]</scope>
    <source>
        <strain evidence="2 3">DSM 26385</strain>
    </source>
</reference>
<dbReference type="AlphaFoldDB" id="A0A7W6K1E4"/>
<organism evidence="2 3">
    <name type="scientific">Allorhizobium borbori</name>
    <dbReference type="NCBI Taxonomy" id="485907"/>
    <lineage>
        <taxon>Bacteria</taxon>
        <taxon>Pseudomonadati</taxon>
        <taxon>Pseudomonadota</taxon>
        <taxon>Alphaproteobacteria</taxon>
        <taxon>Hyphomicrobiales</taxon>
        <taxon>Rhizobiaceae</taxon>
        <taxon>Rhizobium/Agrobacterium group</taxon>
        <taxon>Allorhizobium</taxon>
    </lineage>
</organism>
<evidence type="ECO:0000313" key="3">
    <source>
        <dbReference type="Proteomes" id="UP000584824"/>
    </source>
</evidence>
<accession>A0A7W6K1E4</accession>
<evidence type="ECO:0000256" key="1">
    <source>
        <dbReference type="SAM" id="Coils"/>
    </source>
</evidence>
<feature type="coiled-coil region" evidence="1">
    <location>
        <begin position="8"/>
        <end position="42"/>
    </location>
</feature>
<keyword evidence="1" id="KW-0175">Coiled coil</keyword>
<evidence type="ECO:0000313" key="2">
    <source>
        <dbReference type="EMBL" id="MBB4103425.1"/>
    </source>
</evidence>
<dbReference type="RefSeq" id="WP_183791961.1">
    <property type="nucleotide sequence ID" value="NZ_JACIDU010000007.1"/>
</dbReference>